<keyword evidence="11" id="KW-1185">Reference proteome</keyword>
<dbReference type="GO" id="GO:0003724">
    <property type="term" value="F:RNA helicase activity"/>
    <property type="evidence" value="ECO:0007669"/>
    <property type="project" value="UniProtKB-EC"/>
</dbReference>
<proteinExistence type="predicted"/>
<evidence type="ECO:0000256" key="5">
    <source>
        <dbReference type="ARBA" id="ARBA00022840"/>
    </source>
</evidence>
<evidence type="ECO:0000256" key="3">
    <source>
        <dbReference type="ARBA" id="ARBA00022801"/>
    </source>
</evidence>
<dbReference type="PROSITE" id="PS51195">
    <property type="entry name" value="Q_MOTIF"/>
    <property type="match status" value="1"/>
</dbReference>
<reference evidence="10" key="1">
    <citation type="submission" date="2025-08" db="UniProtKB">
        <authorList>
            <consortium name="Ensembl"/>
        </authorList>
    </citation>
    <scope>IDENTIFICATION</scope>
</reference>
<reference evidence="10" key="2">
    <citation type="submission" date="2025-09" db="UniProtKB">
        <authorList>
            <consortium name="Ensembl"/>
        </authorList>
    </citation>
    <scope>IDENTIFICATION</scope>
</reference>
<dbReference type="GO" id="GO:0016787">
    <property type="term" value="F:hydrolase activity"/>
    <property type="evidence" value="ECO:0007669"/>
    <property type="project" value="UniProtKB-KW"/>
</dbReference>
<keyword evidence="4" id="KW-0347">Helicase</keyword>
<evidence type="ECO:0000256" key="6">
    <source>
        <dbReference type="PROSITE-ProRule" id="PRU00552"/>
    </source>
</evidence>
<dbReference type="GO" id="GO:0003723">
    <property type="term" value="F:RNA binding"/>
    <property type="evidence" value="ECO:0007669"/>
    <property type="project" value="UniProtKB-KW"/>
</dbReference>
<accession>A0A8C5D2U8</accession>
<dbReference type="GO" id="GO:0005524">
    <property type="term" value="F:ATP binding"/>
    <property type="evidence" value="ECO:0007669"/>
    <property type="project" value="UniProtKB-KW"/>
</dbReference>
<name>A0A8C5D2U8_GADMO</name>
<dbReference type="Proteomes" id="UP000694546">
    <property type="component" value="Chromosome 10"/>
</dbReference>
<dbReference type="SUPFAM" id="SSF52540">
    <property type="entry name" value="P-loop containing nucleoside triphosphate hydrolases"/>
    <property type="match status" value="1"/>
</dbReference>
<feature type="domain" description="DEAD-box RNA helicase Q" evidence="9">
    <location>
        <begin position="167"/>
        <end position="195"/>
    </location>
</feature>
<feature type="region of interest" description="Disordered" evidence="7">
    <location>
        <begin position="45"/>
        <end position="75"/>
    </location>
</feature>
<protein>
    <recommendedName>
        <fullName evidence="1">RNA helicase</fullName>
        <ecNumber evidence="1">3.6.4.13</ecNumber>
    </recommendedName>
</protein>
<evidence type="ECO:0000256" key="2">
    <source>
        <dbReference type="ARBA" id="ARBA00022741"/>
    </source>
</evidence>
<dbReference type="CTD" id="51428"/>
<keyword evidence="3" id="KW-0378">Hydrolase</keyword>
<evidence type="ECO:0000313" key="11">
    <source>
        <dbReference type="Proteomes" id="UP000694546"/>
    </source>
</evidence>
<keyword evidence="2" id="KW-0547">Nucleotide-binding</keyword>
<evidence type="ECO:0000259" key="9">
    <source>
        <dbReference type="PROSITE" id="PS51195"/>
    </source>
</evidence>
<dbReference type="GO" id="GO:0000398">
    <property type="term" value="P:mRNA splicing, via spliceosome"/>
    <property type="evidence" value="ECO:0007669"/>
    <property type="project" value="InterPro"/>
</dbReference>
<feature type="compositionally biased region" description="Basic and acidic residues" evidence="7">
    <location>
        <begin position="45"/>
        <end position="58"/>
    </location>
</feature>
<dbReference type="Gene3D" id="3.40.50.300">
    <property type="entry name" value="P-loop containing nucleotide triphosphate hydrolases"/>
    <property type="match status" value="1"/>
</dbReference>
<keyword evidence="5" id="KW-0067">ATP-binding</keyword>
<feature type="region of interest" description="Disordered" evidence="7">
    <location>
        <begin position="1"/>
        <end position="26"/>
    </location>
</feature>
<feature type="domain" description="Helicase ATP-binding" evidence="8">
    <location>
        <begin position="198"/>
        <end position="285"/>
    </location>
</feature>
<evidence type="ECO:0000259" key="8">
    <source>
        <dbReference type="PROSITE" id="PS51192"/>
    </source>
</evidence>
<dbReference type="GO" id="GO:0005737">
    <property type="term" value="C:cytoplasm"/>
    <property type="evidence" value="ECO:0007669"/>
    <property type="project" value="UniProtKB-ARBA"/>
</dbReference>
<dbReference type="GO" id="GO:0008270">
    <property type="term" value="F:zinc ion binding"/>
    <property type="evidence" value="ECO:0007669"/>
    <property type="project" value="UniProtKB-KW"/>
</dbReference>
<dbReference type="GO" id="GO:0005634">
    <property type="term" value="C:nucleus"/>
    <property type="evidence" value="ECO:0007669"/>
    <property type="project" value="UniProtKB-ARBA"/>
</dbReference>
<evidence type="ECO:0000256" key="4">
    <source>
        <dbReference type="ARBA" id="ARBA00022806"/>
    </source>
</evidence>
<dbReference type="PANTHER" id="PTHR47958">
    <property type="entry name" value="ATP-DEPENDENT RNA HELICASE DBP3"/>
    <property type="match status" value="1"/>
</dbReference>
<dbReference type="AlphaFoldDB" id="A0A8C5D2U8"/>
<feature type="compositionally biased region" description="Basic and acidic residues" evidence="7">
    <location>
        <begin position="1"/>
        <end position="14"/>
    </location>
</feature>
<dbReference type="InterPro" id="IPR014001">
    <property type="entry name" value="Helicase_ATP-bd"/>
</dbReference>
<dbReference type="KEGG" id="gmh:115552908"/>
<evidence type="ECO:0000256" key="1">
    <source>
        <dbReference type="ARBA" id="ARBA00012552"/>
    </source>
</evidence>
<sequence length="298" mass="33639">MEVDSKPKKVKGEKAASGGSEDDDYVPYVPVKIRKTQTMLRLRGKVVEEDLKDSGADQRDEEEGLGPRSNVSLLDQHQVLKEKAEARKESAKEKQLKEEEKILESVAEGRALMSVKEMAKGIIYDDPIKTSWKPPRYILNMPGARHDRVRKKFHILVDGELIPAPIKSFREMKLPPAILKGLKKKGIVHPTPIQIQGIPTALAGRDLIGIAFTGSGKTLVFTLPIIMFCLEQEKRLPFSKREGPYGLIICPSRELARQTHSIIEYYCKLLEDEGTPQLRCALCIGVWVMVCWAMYYKI</sequence>
<dbReference type="InterPro" id="IPR011545">
    <property type="entry name" value="DEAD/DEAH_box_helicase_dom"/>
</dbReference>
<evidence type="ECO:0000256" key="7">
    <source>
        <dbReference type="SAM" id="MobiDB-lite"/>
    </source>
</evidence>
<dbReference type="GeneTree" id="ENSGT00940000156333"/>
<feature type="short sequence motif" description="Q motif" evidence="6">
    <location>
        <begin position="167"/>
        <end position="195"/>
    </location>
</feature>
<dbReference type="InterPro" id="IPR014014">
    <property type="entry name" value="RNA_helicase_DEAD_Q_motif"/>
</dbReference>
<dbReference type="InterPro" id="IPR027417">
    <property type="entry name" value="P-loop_NTPase"/>
</dbReference>
<dbReference type="Pfam" id="PF00270">
    <property type="entry name" value="DEAD"/>
    <property type="match status" value="1"/>
</dbReference>
<dbReference type="Ensembl" id="ENSGMOT00000070673.1">
    <property type="protein sequence ID" value="ENSGMOP00000066684.1"/>
    <property type="gene ID" value="ENSGMOG00000006670.2"/>
</dbReference>
<organism evidence="10 11">
    <name type="scientific">Gadus morhua</name>
    <name type="common">Atlantic cod</name>
    <dbReference type="NCBI Taxonomy" id="8049"/>
    <lineage>
        <taxon>Eukaryota</taxon>
        <taxon>Metazoa</taxon>
        <taxon>Chordata</taxon>
        <taxon>Craniata</taxon>
        <taxon>Vertebrata</taxon>
        <taxon>Euteleostomi</taxon>
        <taxon>Actinopterygii</taxon>
        <taxon>Neopterygii</taxon>
        <taxon>Teleostei</taxon>
        <taxon>Neoteleostei</taxon>
        <taxon>Acanthomorphata</taxon>
        <taxon>Zeiogadaria</taxon>
        <taxon>Gadariae</taxon>
        <taxon>Gadiformes</taxon>
        <taxon>Gadoidei</taxon>
        <taxon>Gadidae</taxon>
        <taxon>Gadus</taxon>
    </lineage>
</organism>
<dbReference type="PROSITE" id="PS51192">
    <property type="entry name" value="HELICASE_ATP_BIND_1"/>
    <property type="match status" value="1"/>
</dbReference>
<dbReference type="EC" id="3.6.4.13" evidence="1"/>
<evidence type="ECO:0000313" key="10">
    <source>
        <dbReference type="Ensembl" id="ENSGMOP00000066684.1"/>
    </source>
</evidence>